<feature type="domain" description="ESPR" evidence="2">
    <location>
        <begin position="16"/>
        <end position="55"/>
    </location>
</feature>
<proteinExistence type="predicted"/>
<dbReference type="EMBL" id="FNCJ01000010">
    <property type="protein sequence ID" value="SDH48962.1"/>
    <property type="molecule type" value="Genomic_DNA"/>
</dbReference>
<sequence>MTGRAKISNHQKDESMNKSYKSVWNETTGTYVAASEVTKSRSKSSASKKALAIATFVTLGALSGEAAATENCTTADGSGGTTDASGA</sequence>
<evidence type="ECO:0000313" key="3">
    <source>
        <dbReference type="EMBL" id="SDH48962.1"/>
    </source>
</evidence>
<reference evidence="3 4" key="1">
    <citation type="submission" date="2016-10" db="EMBL/GenBank/DDBJ databases">
        <authorList>
            <person name="de Groot N.N."/>
        </authorList>
    </citation>
    <scope>NUCLEOTIDE SEQUENCE [LARGE SCALE GENOMIC DNA]</scope>
    <source>
        <strain evidence="3 4">LMG 2247</strain>
    </source>
</reference>
<evidence type="ECO:0000256" key="1">
    <source>
        <dbReference type="SAM" id="MobiDB-lite"/>
    </source>
</evidence>
<name>A0A1G8CTY0_9BURK</name>
<accession>A0A1G8CTY0</accession>
<organism evidence="3 4">
    <name type="scientific">Paraburkholderia phenazinium</name>
    <dbReference type="NCBI Taxonomy" id="60549"/>
    <lineage>
        <taxon>Bacteria</taxon>
        <taxon>Pseudomonadati</taxon>
        <taxon>Pseudomonadota</taxon>
        <taxon>Betaproteobacteria</taxon>
        <taxon>Burkholderiales</taxon>
        <taxon>Burkholderiaceae</taxon>
        <taxon>Paraburkholderia</taxon>
    </lineage>
</organism>
<evidence type="ECO:0000313" key="4">
    <source>
        <dbReference type="Proteomes" id="UP000199706"/>
    </source>
</evidence>
<dbReference type="Pfam" id="PF13018">
    <property type="entry name" value="ESPR"/>
    <property type="match status" value="1"/>
</dbReference>
<gene>
    <name evidence="3" type="ORF">SAMN05216466_110136</name>
</gene>
<protein>
    <submittedName>
        <fullName evidence="3">Extended Signal Peptide of Type V secretion system</fullName>
    </submittedName>
</protein>
<dbReference type="Proteomes" id="UP000199706">
    <property type="component" value="Unassembled WGS sequence"/>
</dbReference>
<evidence type="ECO:0000259" key="2">
    <source>
        <dbReference type="Pfam" id="PF13018"/>
    </source>
</evidence>
<dbReference type="AlphaFoldDB" id="A0A1G8CTY0"/>
<feature type="compositionally biased region" description="Low complexity" evidence="1">
    <location>
        <begin position="73"/>
        <end position="87"/>
    </location>
</feature>
<dbReference type="InterPro" id="IPR024973">
    <property type="entry name" value="ESPR"/>
</dbReference>
<feature type="region of interest" description="Disordered" evidence="1">
    <location>
        <begin position="68"/>
        <end position="87"/>
    </location>
</feature>